<evidence type="ECO:0000256" key="3">
    <source>
        <dbReference type="PROSITE-ProRule" id="PRU00169"/>
    </source>
</evidence>
<dbReference type="Pfam" id="PF00196">
    <property type="entry name" value="GerE"/>
    <property type="match status" value="1"/>
</dbReference>
<dbReference type="GO" id="GO:0000160">
    <property type="term" value="P:phosphorelay signal transduction system"/>
    <property type="evidence" value="ECO:0007669"/>
    <property type="project" value="InterPro"/>
</dbReference>
<accession>A0A4R1CLB5</accession>
<evidence type="ECO:0000313" key="6">
    <source>
        <dbReference type="EMBL" id="TCJ31016.1"/>
    </source>
</evidence>
<dbReference type="InterPro" id="IPR011006">
    <property type="entry name" value="CheY-like_superfamily"/>
</dbReference>
<evidence type="ECO:0000256" key="2">
    <source>
        <dbReference type="ARBA" id="ARBA00023125"/>
    </source>
</evidence>
<keyword evidence="1 3" id="KW-0597">Phosphoprotein</keyword>
<dbReference type="GO" id="GO:0006355">
    <property type="term" value="P:regulation of DNA-templated transcription"/>
    <property type="evidence" value="ECO:0007669"/>
    <property type="project" value="InterPro"/>
</dbReference>
<gene>
    <name evidence="6" type="ORF">EPD65_00095</name>
</gene>
<dbReference type="PROSITE" id="PS50110">
    <property type="entry name" value="RESPONSE_REGULATORY"/>
    <property type="match status" value="1"/>
</dbReference>
<dbReference type="Gene3D" id="3.40.50.2300">
    <property type="match status" value="1"/>
</dbReference>
<dbReference type="InterPro" id="IPR058245">
    <property type="entry name" value="NreC/VraR/RcsB-like_REC"/>
</dbReference>
<dbReference type="AlphaFoldDB" id="A0A4R1CLB5"/>
<evidence type="ECO:0000259" key="5">
    <source>
        <dbReference type="PROSITE" id="PS50110"/>
    </source>
</evidence>
<dbReference type="GO" id="GO:0003677">
    <property type="term" value="F:DNA binding"/>
    <property type="evidence" value="ECO:0007669"/>
    <property type="project" value="UniProtKB-KW"/>
</dbReference>
<dbReference type="InterPro" id="IPR001789">
    <property type="entry name" value="Sig_transdc_resp-reg_receiver"/>
</dbReference>
<dbReference type="Pfam" id="PF00072">
    <property type="entry name" value="Response_reg"/>
    <property type="match status" value="1"/>
</dbReference>
<protein>
    <submittedName>
        <fullName evidence="6">Response regulator transcription factor</fullName>
    </submittedName>
</protein>
<proteinExistence type="predicted"/>
<dbReference type="EMBL" id="SJZJ01000001">
    <property type="protein sequence ID" value="TCJ31016.1"/>
    <property type="molecule type" value="Genomic_DNA"/>
</dbReference>
<dbReference type="InterPro" id="IPR016032">
    <property type="entry name" value="Sig_transdc_resp-reg_C-effctor"/>
</dbReference>
<dbReference type="CDD" id="cd06170">
    <property type="entry name" value="LuxR_C_like"/>
    <property type="match status" value="1"/>
</dbReference>
<evidence type="ECO:0000313" key="7">
    <source>
        <dbReference type="Proteomes" id="UP000295453"/>
    </source>
</evidence>
<dbReference type="SUPFAM" id="SSF52172">
    <property type="entry name" value="CheY-like"/>
    <property type="match status" value="1"/>
</dbReference>
<sequence length="220" mass="22905">MTSSVRVAVVDDHQLFREGIVELLGTAGDIEVVGQAGTAADALTTVIATQPDVVLLDLDMPDTVGPGAQRPADTTRRIRAASPATSVVILTMHDEAHLVRTLLQAGAAGYLVKSASRDELINAVRAAAGQSGSATVSLPRGTVLELSHPVASGTGLLTPRENAVLACLAAGGSNRSIAAELHLSEATVKRHLATIYQKLEVSSRLEALVRARELRLIKVG</sequence>
<dbReference type="RefSeq" id="WP_131580700.1">
    <property type="nucleotide sequence ID" value="NZ_SJZJ01000001.1"/>
</dbReference>
<comment type="caution">
    <text evidence="6">The sequence shown here is derived from an EMBL/GenBank/DDBJ whole genome shotgun (WGS) entry which is preliminary data.</text>
</comment>
<feature type="domain" description="HTH luxR-type" evidence="4">
    <location>
        <begin position="150"/>
        <end position="215"/>
    </location>
</feature>
<evidence type="ECO:0000256" key="1">
    <source>
        <dbReference type="ARBA" id="ARBA00022553"/>
    </source>
</evidence>
<reference evidence="6 7" key="1">
    <citation type="submission" date="2019-03" db="EMBL/GenBank/DDBJ databases">
        <authorList>
            <person name="Kim M.K.M."/>
        </authorList>
    </citation>
    <scope>NUCLEOTIDE SEQUENCE [LARGE SCALE GENOMIC DNA]</scope>
    <source>
        <strain evidence="6 7">18JY15-6</strain>
    </source>
</reference>
<dbReference type="SMART" id="SM00448">
    <property type="entry name" value="REC"/>
    <property type="match status" value="1"/>
</dbReference>
<dbReference type="CDD" id="cd17535">
    <property type="entry name" value="REC_NarL-like"/>
    <property type="match status" value="1"/>
</dbReference>
<dbReference type="PROSITE" id="PS50043">
    <property type="entry name" value="HTH_LUXR_2"/>
    <property type="match status" value="1"/>
</dbReference>
<dbReference type="SMART" id="SM00421">
    <property type="entry name" value="HTH_LUXR"/>
    <property type="match status" value="1"/>
</dbReference>
<evidence type="ECO:0000259" key="4">
    <source>
        <dbReference type="PROSITE" id="PS50043"/>
    </source>
</evidence>
<keyword evidence="7" id="KW-1185">Reference proteome</keyword>
<dbReference type="InterPro" id="IPR039420">
    <property type="entry name" value="WalR-like"/>
</dbReference>
<keyword evidence="2" id="KW-0238">DNA-binding</keyword>
<name>A0A4R1CLB5_9ACTN</name>
<dbReference type="SUPFAM" id="SSF46894">
    <property type="entry name" value="C-terminal effector domain of the bipartite response regulators"/>
    <property type="match status" value="1"/>
</dbReference>
<dbReference type="PRINTS" id="PR00038">
    <property type="entry name" value="HTHLUXR"/>
</dbReference>
<dbReference type="OrthoDB" id="9808843at2"/>
<dbReference type="InterPro" id="IPR000792">
    <property type="entry name" value="Tscrpt_reg_LuxR_C"/>
</dbReference>
<organism evidence="6 7">
    <name type="scientific">Nocardioides jejuensis</name>
    <dbReference type="NCBI Taxonomy" id="2502782"/>
    <lineage>
        <taxon>Bacteria</taxon>
        <taxon>Bacillati</taxon>
        <taxon>Actinomycetota</taxon>
        <taxon>Actinomycetes</taxon>
        <taxon>Propionibacteriales</taxon>
        <taxon>Nocardioidaceae</taxon>
        <taxon>Nocardioides</taxon>
    </lineage>
</organism>
<feature type="domain" description="Response regulatory" evidence="5">
    <location>
        <begin position="6"/>
        <end position="128"/>
    </location>
</feature>
<feature type="modified residue" description="4-aspartylphosphate" evidence="3">
    <location>
        <position position="57"/>
    </location>
</feature>
<dbReference type="PANTHER" id="PTHR43214">
    <property type="entry name" value="TWO-COMPONENT RESPONSE REGULATOR"/>
    <property type="match status" value="1"/>
</dbReference>
<dbReference type="Proteomes" id="UP000295453">
    <property type="component" value="Unassembled WGS sequence"/>
</dbReference>